<comment type="similarity">
    <text evidence="1">Belongs to the type-B carboxylesterase/lipase family.</text>
</comment>
<feature type="region of interest" description="Disordered" evidence="3">
    <location>
        <begin position="690"/>
        <end position="710"/>
    </location>
</feature>
<dbReference type="InterPro" id="IPR002018">
    <property type="entry name" value="CarbesteraseB"/>
</dbReference>
<keyword evidence="4" id="KW-0472">Membrane</keyword>
<name>A0A6V7ULB3_MELEN</name>
<dbReference type="InterPro" id="IPR051093">
    <property type="entry name" value="Neuroligin/BSAL"/>
</dbReference>
<proteinExistence type="inferred from homology"/>
<evidence type="ECO:0000256" key="4">
    <source>
        <dbReference type="SAM" id="Phobius"/>
    </source>
</evidence>
<organism evidence="7 8">
    <name type="scientific">Meloidogyne enterolobii</name>
    <name type="common">Root-knot nematode worm</name>
    <name type="synonym">Meloidogyne mayaguensis</name>
    <dbReference type="NCBI Taxonomy" id="390850"/>
    <lineage>
        <taxon>Eukaryota</taxon>
        <taxon>Metazoa</taxon>
        <taxon>Ecdysozoa</taxon>
        <taxon>Nematoda</taxon>
        <taxon>Chromadorea</taxon>
        <taxon>Rhabditida</taxon>
        <taxon>Tylenchina</taxon>
        <taxon>Tylenchomorpha</taxon>
        <taxon>Tylenchoidea</taxon>
        <taxon>Meloidogynidae</taxon>
        <taxon>Meloidogyninae</taxon>
        <taxon>Meloidogyne</taxon>
    </lineage>
</organism>
<dbReference type="SUPFAM" id="SSF53474">
    <property type="entry name" value="alpha/beta-Hydrolases"/>
    <property type="match status" value="1"/>
</dbReference>
<dbReference type="EMBL" id="CAJEWN010000080">
    <property type="protein sequence ID" value="CAD2160587.1"/>
    <property type="molecule type" value="Genomic_DNA"/>
</dbReference>
<comment type="caution">
    <text evidence="7">The sequence shown here is derived from an EMBL/GenBank/DDBJ whole genome shotgun (WGS) entry which is preliminary data.</text>
</comment>
<dbReference type="AlphaFoldDB" id="A0A6V7ULB3"/>
<gene>
    <name evidence="7" type="ORF">MENT_LOCUS14351</name>
</gene>
<dbReference type="Pfam" id="PF00135">
    <property type="entry name" value="COesterase"/>
    <property type="match status" value="1"/>
</dbReference>
<reference evidence="7 8" key="1">
    <citation type="submission" date="2020-08" db="EMBL/GenBank/DDBJ databases">
        <authorList>
            <person name="Koutsovoulos G."/>
            <person name="Danchin GJ E."/>
        </authorList>
    </citation>
    <scope>NUCLEOTIDE SEQUENCE [LARGE SCALE GENOMIC DNA]</scope>
</reference>
<dbReference type="InterPro" id="IPR029058">
    <property type="entry name" value="AB_hydrolase_fold"/>
</dbReference>
<dbReference type="InterPro" id="IPR019819">
    <property type="entry name" value="Carboxylesterase_B_CS"/>
</dbReference>
<feature type="chain" id="PRO_5027825806" description="Carboxylesterase type B domain-containing protein" evidence="5">
    <location>
        <begin position="18"/>
        <end position="950"/>
    </location>
</feature>
<evidence type="ECO:0000256" key="5">
    <source>
        <dbReference type="SAM" id="SignalP"/>
    </source>
</evidence>
<keyword evidence="4" id="KW-0812">Transmembrane</keyword>
<dbReference type="Proteomes" id="UP000580250">
    <property type="component" value="Unassembled WGS sequence"/>
</dbReference>
<evidence type="ECO:0000313" key="8">
    <source>
        <dbReference type="Proteomes" id="UP000580250"/>
    </source>
</evidence>
<protein>
    <recommendedName>
        <fullName evidence="6">Carboxylesterase type B domain-containing protein</fullName>
    </recommendedName>
</protein>
<keyword evidence="4" id="KW-1133">Transmembrane helix</keyword>
<feature type="signal peptide" evidence="5">
    <location>
        <begin position="1"/>
        <end position="17"/>
    </location>
</feature>
<evidence type="ECO:0000256" key="2">
    <source>
        <dbReference type="ARBA" id="ARBA00022729"/>
    </source>
</evidence>
<dbReference type="OrthoDB" id="3200163at2759"/>
<evidence type="ECO:0000259" key="6">
    <source>
        <dbReference type="Pfam" id="PF00135"/>
    </source>
</evidence>
<feature type="domain" description="Carboxylesterase type B" evidence="6">
    <location>
        <begin position="46"/>
        <end position="620"/>
    </location>
</feature>
<dbReference type="Gene3D" id="3.40.50.1820">
    <property type="entry name" value="alpha/beta hydrolase"/>
    <property type="match status" value="1"/>
</dbReference>
<dbReference type="PROSITE" id="PS00941">
    <property type="entry name" value="CARBOXYLESTERASE_B_2"/>
    <property type="match status" value="1"/>
</dbReference>
<keyword evidence="2 5" id="KW-0732">Signal</keyword>
<feature type="transmembrane region" description="Helical" evidence="4">
    <location>
        <begin position="731"/>
        <end position="752"/>
    </location>
</feature>
<sequence>MLFFFVLLVNLSTGGFSTSNFFSNDGHQQQHNSYNNHQQQNNVHSTNTPFGIVRGVKVRPSGMPKADVSLSPVVQYLGIPYGSAPVGNHRFKMPISAPKWIHQPKDAFKSPPSCIQSGLPLLSESEALKVTTAQRFDRLHRILSRLKFQSEDCLFLNLFVPEKDKFRDAQPLPVLVLIHGDTDYGWGGANAFNATLLASFGQIVVVTLNYRLGVFGFLGRCDLNSCAGNAGLSDLVAALKMLSLILPSFGADPDAVTLLGWESGAALVSLLMASPITQPKGRLFRRAVLLDGTALSPWAMANNPQDQFIQLARILQCSSTSEGEDFINLKNQKEFISRLLEFSNLSPTFLSAFAPLIDGQVVPNHPSLSFSPKYGSLFREIDLLVGTVQHPAQHLIADQDMQNGLNIERRDKILRTLVRNIFDFHRSEILQAILNEYTDWENPKNHSKSMRNGLMEILGDLLFTAPLIETAKAHSLDEGPIKAANTFFFVFTHETNAWMKEQPNSGLQGSFTGDHLPYILGHPFTAGGDLSDGSLSTNKLLQFSPEDKQISRVMMTFMANFVKSGDPTRPLPMSSQSNIEDRFQGLPWPQFSSQTREAYLEISTRPRVKNYYRNSNVQFWNGFIPILNKRGDKDIPEEHHFLPNHFDRSSFFGQPRPFSTYHNFAFPPPPMPPTPFPKELRNKLIAAYTIPPTSTNHPTQKSNESPNKQQENNLIENTGKAGLLFLYNPTWGWLILFGVGLTAINLCILVVFSKKCVRRNSNSKKKFNYQSYSTSSNNNNNLQQPLPGLDMNFAALEPLLSTTTSTCTKGGGVSSSNPSMCIPQQQHHQPSGLIHLGPGISPTCPRHGRAAQMLLSAAAANRSGGIGVDGGGISGGIPSTTITTPPALQMNLNNNNSIMSTTTQKIQANINNNNGSSSLNGGALMVMKVMVMDSKNKGQLKKFKFRLREG</sequence>
<evidence type="ECO:0000256" key="1">
    <source>
        <dbReference type="ARBA" id="ARBA00005964"/>
    </source>
</evidence>
<evidence type="ECO:0000313" key="7">
    <source>
        <dbReference type="EMBL" id="CAD2160587.1"/>
    </source>
</evidence>
<accession>A0A6V7ULB3</accession>
<dbReference type="PANTHER" id="PTHR43903">
    <property type="entry name" value="NEUROLIGIN"/>
    <property type="match status" value="1"/>
</dbReference>
<evidence type="ECO:0000256" key="3">
    <source>
        <dbReference type="SAM" id="MobiDB-lite"/>
    </source>
</evidence>
<feature type="compositionally biased region" description="Polar residues" evidence="3">
    <location>
        <begin position="691"/>
        <end position="710"/>
    </location>
</feature>